<proteinExistence type="predicted"/>
<evidence type="ECO:0000259" key="2">
    <source>
        <dbReference type="Pfam" id="PF24088"/>
    </source>
</evidence>
<accession>A0AA90NAA8</accession>
<evidence type="ECO:0000313" key="5">
    <source>
        <dbReference type="Proteomes" id="UP001178281"/>
    </source>
</evidence>
<keyword evidence="5" id="KW-1185">Reference proteome</keyword>
<dbReference type="EMBL" id="JAUTIX010000003">
    <property type="protein sequence ID" value="MDP0397915.1"/>
    <property type="molecule type" value="Genomic_DNA"/>
</dbReference>
<feature type="domain" description="DUF7373" evidence="3">
    <location>
        <begin position="252"/>
        <end position="381"/>
    </location>
</feature>
<keyword evidence="1" id="KW-0732">Signal</keyword>
<dbReference type="Pfam" id="PF24092">
    <property type="entry name" value="DUF7373_C"/>
    <property type="match status" value="1"/>
</dbReference>
<name>A0AA90NAA8_9ACTN</name>
<evidence type="ECO:0000256" key="1">
    <source>
        <dbReference type="SAM" id="SignalP"/>
    </source>
</evidence>
<evidence type="ECO:0000259" key="3">
    <source>
        <dbReference type="Pfam" id="PF24092"/>
    </source>
</evidence>
<feature type="signal peptide" evidence="1">
    <location>
        <begin position="1"/>
        <end position="26"/>
    </location>
</feature>
<organism evidence="4 5">
    <name type="scientific">Tsukamurella strandjordii</name>
    <dbReference type="NCBI Taxonomy" id="147577"/>
    <lineage>
        <taxon>Bacteria</taxon>
        <taxon>Bacillati</taxon>
        <taxon>Actinomycetota</taxon>
        <taxon>Actinomycetes</taxon>
        <taxon>Mycobacteriales</taxon>
        <taxon>Tsukamurellaceae</taxon>
        <taxon>Tsukamurella</taxon>
    </lineage>
</organism>
<comment type="caution">
    <text evidence="4">The sequence shown here is derived from an EMBL/GenBank/DDBJ whole genome shotgun (WGS) entry which is preliminary data.</text>
</comment>
<dbReference type="InterPro" id="IPR056463">
    <property type="entry name" value="DUF7373_C"/>
</dbReference>
<dbReference type="Pfam" id="PF24088">
    <property type="entry name" value="DUF7373"/>
    <property type="match status" value="1"/>
</dbReference>
<dbReference type="InterPro" id="IPR055797">
    <property type="entry name" value="DUF7373"/>
</dbReference>
<gene>
    <name evidence="4" type="ORF">Q7X28_08245</name>
</gene>
<dbReference type="PROSITE" id="PS51257">
    <property type="entry name" value="PROKAR_LIPOPROTEIN"/>
    <property type="match status" value="1"/>
</dbReference>
<feature type="chain" id="PRO_5041663335" evidence="1">
    <location>
        <begin position="27"/>
        <end position="384"/>
    </location>
</feature>
<evidence type="ECO:0000313" key="4">
    <source>
        <dbReference type="EMBL" id="MDP0397915.1"/>
    </source>
</evidence>
<dbReference type="RefSeq" id="WP_305110966.1">
    <property type="nucleotide sequence ID" value="NZ_JAUTIX010000003.1"/>
</dbReference>
<feature type="domain" description="DUF7373" evidence="2">
    <location>
        <begin position="60"/>
        <end position="245"/>
    </location>
</feature>
<dbReference type="AlphaFoldDB" id="A0AA90NAA8"/>
<sequence>MKKSVLPVLVVSTAALLGACGTTVSGQPTTAPSASSAAATVKVPAGLDTGTYPTTAKPQPPASTDTAWVVEGNRMGDEALIQANEVDPRLIIGGAGLRSFPVLRGTQLSERVPDATYKAFSSNNMRVGMTTTRGDKLEAPSVAVRIGLYRFDTPQDATKAVEAIRRATTAQRQVPITSTPNVLASEFKPGTVDSYLAEGAFVINVSGTGPTTDEGATFVNKAFQLELPKVKGFKPTPSSQVPSLPSDEDGILSRTLPLSGTEPNPELRIGYYDLNGLLHRIPDISKAATYKDAGVDLVGQASNVVYRTRSEKAATDFVKALAARDQPIAGIPALPSVTCTNQPTTKVFWCFVPVGRYVSTVSDANEAVAKQKASAQFSVLATTK</sequence>
<dbReference type="Proteomes" id="UP001178281">
    <property type="component" value="Unassembled WGS sequence"/>
</dbReference>
<protein>
    <submittedName>
        <fullName evidence="4">Uncharacterized protein</fullName>
    </submittedName>
</protein>
<reference evidence="4" key="1">
    <citation type="submission" date="2023-08" db="EMBL/GenBank/DDBJ databases">
        <title>The draft genome of Tsukamurella strandjordii strain 050030.</title>
        <authorList>
            <person name="Zhao F."/>
            <person name="Feng Y."/>
            <person name="Zong Z."/>
        </authorList>
    </citation>
    <scope>NUCLEOTIDE SEQUENCE</scope>
    <source>
        <strain evidence="4">050030</strain>
    </source>
</reference>